<organism evidence="2">
    <name type="scientific">Thermodesulfobacterium geofontis</name>
    <dbReference type="NCBI Taxonomy" id="1295609"/>
    <lineage>
        <taxon>Bacteria</taxon>
        <taxon>Pseudomonadati</taxon>
        <taxon>Thermodesulfobacteriota</taxon>
        <taxon>Thermodesulfobacteria</taxon>
        <taxon>Thermodesulfobacteriales</taxon>
        <taxon>Thermodesulfobacteriaceae</taxon>
        <taxon>Thermodesulfobacterium</taxon>
    </lineage>
</organism>
<dbReference type="Pfam" id="PF14307">
    <property type="entry name" value="Glyco_tran_WbsX"/>
    <property type="match status" value="1"/>
</dbReference>
<reference evidence="2" key="1">
    <citation type="journal article" date="2020" name="mSystems">
        <title>Genome- and Community-Level Interaction Insights into Carbon Utilization and Element Cycling Functions of Hydrothermarchaeota in Hydrothermal Sediment.</title>
        <authorList>
            <person name="Zhou Z."/>
            <person name="Liu Y."/>
            <person name="Xu W."/>
            <person name="Pan J."/>
            <person name="Luo Z.H."/>
            <person name="Li M."/>
        </authorList>
    </citation>
    <scope>NUCLEOTIDE SEQUENCE [LARGE SCALE GENOMIC DNA]</scope>
    <source>
        <strain evidence="2">SpSt-106</strain>
    </source>
</reference>
<evidence type="ECO:0000313" key="2">
    <source>
        <dbReference type="EMBL" id="HHQ15395.1"/>
    </source>
</evidence>
<proteinExistence type="predicted"/>
<dbReference type="EMBL" id="DRWR01000019">
    <property type="protein sequence ID" value="HHQ15395.1"/>
    <property type="molecule type" value="Genomic_DNA"/>
</dbReference>
<name>A0A7V5XFB8_9BACT</name>
<dbReference type="AlphaFoldDB" id="A0A7V5XFB8"/>
<evidence type="ECO:0008006" key="3">
    <source>
        <dbReference type="Google" id="ProtNLM"/>
    </source>
</evidence>
<evidence type="ECO:0000256" key="1">
    <source>
        <dbReference type="SAM" id="SignalP"/>
    </source>
</evidence>
<gene>
    <name evidence="2" type="ORF">ENM15_01020</name>
</gene>
<comment type="caution">
    <text evidence="2">The sequence shown here is derived from an EMBL/GenBank/DDBJ whole genome shotgun (WGS) entry which is preliminary data.</text>
</comment>
<feature type="chain" id="PRO_5031036669" description="Glycoside hydrolase family 5 domain-containing protein" evidence="1">
    <location>
        <begin position="23"/>
        <end position="372"/>
    </location>
</feature>
<protein>
    <recommendedName>
        <fullName evidence="3">Glycoside hydrolase family 5 domain-containing protein</fullName>
    </recommendedName>
</protein>
<dbReference type="Gene3D" id="3.20.20.80">
    <property type="entry name" value="Glycosidases"/>
    <property type="match status" value="1"/>
</dbReference>
<keyword evidence="1" id="KW-0732">Signal</keyword>
<dbReference type="PANTHER" id="PTHR41244:SF1">
    <property type="entry name" value="GLYCOSYLTRANSFERASE"/>
    <property type="match status" value="1"/>
</dbReference>
<dbReference type="PANTHER" id="PTHR41244">
    <property type="entry name" value="RHAMNAN SYNTHESIS F"/>
    <property type="match status" value="1"/>
</dbReference>
<sequence length="372" mass="43323">MKVKKYFLLVFSIFLTFNIAFAQETCPLIGAIRWDAWHGKKGNVGVYVEKVLSNKNWHYRLPFCATINNDGKVEIDCVNENVISKEADYAKAHGINFWAFLAYEPDSAMSLGLKIFTTSKQNYNFALIIEFSRYNSFNFRERNRYLVSLIKHKNYLLINNRPVIFIFNINDEELKRNWKNENGFRIVIEDLITKLKDEGINKPYFVIMDFQYKNACYWANIFDFDAISTYATHPNKPGSYDDLVNHALSWWESAKTMCKNKTVVPIVMTGWDPRPRAETPAPWQKEEYIKKASEIYFETPKPEEIADAVGRAVVWAKQNKSPLIIIYAWNEFDEGGWIMPTLMKGDARLKAIGELIKRLCNEKNSNNSHRSP</sequence>
<dbReference type="InterPro" id="IPR032719">
    <property type="entry name" value="WbsX"/>
</dbReference>
<feature type="signal peptide" evidence="1">
    <location>
        <begin position="1"/>
        <end position="22"/>
    </location>
</feature>
<accession>A0A7V5XFB8</accession>